<organism evidence="4 5">
    <name type="scientific">Cohnella candidum</name>
    <dbReference type="NCBI Taxonomy" id="2674991"/>
    <lineage>
        <taxon>Bacteria</taxon>
        <taxon>Bacillati</taxon>
        <taxon>Bacillota</taxon>
        <taxon>Bacilli</taxon>
        <taxon>Bacillales</taxon>
        <taxon>Paenibacillaceae</taxon>
        <taxon>Cohnella</taxon>
    </lineage>
</organism>
<evidence type="ECO:0000259" key="3">
    <source>
        <dbReference type="PROSITE" id="PS51186"/>
    </source>
</evidence>
<dbReference type="GO" id="GO:0008080">
    <property type="term" value="F:N-acetyltransferase activity"/>
    <property type="evidence" value="ECO:0007669"/>
    <property type="project" value="InterPro"/>
</dbReference>
<keyword evidence="1 4" id="KW-0808">Transferase</keyword>
<dbReference type="Proteomes" id="UP000269097">
    <property type="component" value="Chromosome"/>
</dbReference>
<dbReference type="PANTHER" id="PTHR43626">
    <property type="entry name" value="ACYL-COA N-ACYLTRANSFERASE"/>
    <property type="match status" value="1"/>
</dbReference>
<protein>
    <submittedName>
        <fullName evidence="4">N-acetyltransferase</fullName>
    </submittedName>
</protein>
<dbReference type="Gene3D" id="3.40.630.30">
    <property type="match status" value="1"/>
</dbReference>
<reference evidence="4 5" key="1">
    <citation type="submission" date="2018-10" db="EMBL/GenBank/DDBJ databases">
        <title>Genome Sequence of Cohnella sp.</title>
        <authorList>
            <person name="Srinivasan S."/>
            <person name="Kim M.K."/>
        </authorList>
    </citation>
    <scope>NUCLEOTIDE SEQUENCE [LARGE SCALE GENOMIC DNA]</scope>
    <source>
        <strain evidence="4 5">18JY8-7</strain>
    </source>
</reference>
<dbReference type="InterPro" id="IPR000182">
    <property type="entry name" value="GNAT_dom"/>
</dbReference>
<evidence type="ECO:0000256" key="1">
    <source>
        <dbReference type="ARBA" id="ARBA00022679"/>
    </source>
</evidence>
<name>A0A3G3K3Y5_9BACL</name>
<proteinExistence type="predicted"/>
<evidence type="ECO:0000256" key="2">
    <source>
        <dbReference type="ARBA" id="ARBA00023315"/>
    </source>
</evidence>
<dbReference type="RefSeq" id="WP_123043232.1">
    <property type="nucleotide sequence ID" value="NZ_CP033433.1"/>
</dbReference>
<dbReference type="InterPro" id="IPR045039">
    <property type="entry name" value="NSI-like"/>
</dbReference>
<gene>
    <name evidence="4" type="ORF">EAV92_22940</name>
</gene>
<accession>A0A3G3K3Y5</accession>
<dbReference type="Pfam" id="PF13673">
    <property type="entry name" value="Acetyltransf_10"/>
    <property type="match status" value="1"/>
</dbReference>
<sequence>MSIFYTSRTEDIGEDALQELFLSVAWESGKYPNELLQAILGSHSVVTAWDGDKLVGLINALSDGVLTVYFHYMLIHPSYQNQGIGKALMNRMLDQYKGFKTKVLISYSDAVEFYHKVGFTQEDGATPMFISELV</sequence>
<dbReference type="EMBL" id="CP033433">
    <property type="protein sequence ID" value="AYQ75152.1"/>
    <property type="molecule type" value="Genomic_DNA"/>
</dbReference>
<dbReference type="CDD" id="cd04301">
    <property type="entry name" value="NAT_SF"/>
    <property type="match status" value="1"/>
</dbReference>
<keyword evidence="2" id="KW-0012">Acyltransferase</keyword>
<dbReference type="GO" id="GO:0005737">
    <property type="term" value="C:cytoplasm"/>
    <property type="evidence" value="ECO:0007669"/>
    <property type="project" value="TreeGrafter"/>
</dbReference>
<dbReference type="AlphaFoldDB" id="A0A3G3K3Y5"/>
<dbReference type="InterPro" id="IPR016181">
    <property type="entry name" value="Acyl_CoA_acyltransferase"/>
</dbReference>
<evidence type="ECO:0000313" key="4">
    <source>
        <dbReference type="EMBL" id="AYQ75152.1"/>
    </source>
</evidence>
<dbReference type="PANTHER" id="PTHR43626:SF4">
    <property type="entry name" value="GCN5-RELATED N-ACETYLTRANSFERASE 2, CHLOROPLASTIC"/>
    <property type="match status" value="1"/>
</dbReference>
<evidence type="ECO:0000313" key="5">
    <source>
        <dbReference type="Proteomes" id="UP000269097"/>
    </source>
</evidence>
<keyword evidence="5" id="KW-1185">Reference proteome</keyword>
<dbReference type="KEGG" id="coh:EAV92_22940"/>
<dbReference type="SUPFAM" id="SSF55729">
    <property type="entry name" value="Acyl-CoA N-acyltransferases (Nat)"/>
    <property type="match status" value="1"/>
</dbReference>
<dbReference type="PROSITE" id="PS51186">
    <property type="entry name" value="GNAT"/>
    <property type="match status" value="1"/>
</dbReference>
<feature type="domain" description="N-acetyltransferase" evidence="3">
    <location>
        <begin position="7"/>
        <end position="134"/>
    </location>
</feature>